<sequence>MNILSILGIIIYLLIVLDVIQTTLSLQGGGWLTSRFSHFFWKGFLNISGKDGSSKFLSHAGYILLIAIVIIWVFALWSSMVLILYSNPGSIIQSSTKTTAGLWEVIYYSGFTLSTLGVGDFIAAGNYWRLLTTIYSFTGLILLTMSVTYFIPVLSAVIDQQKLGIKLSTLGSTPQEIVLNSWNKKDFSRLTNKIDDISDSIIKYSQHHRTYPVIHYFHNPNQSNNVVLQLARLYEALVILTHKIKKEKQPPLEDIRPLIVAFENYFKIISEVTHINIKEKNTAKISVAILQEHGLVSTTIEQKDIEENIMEKRRFFKTLLYQDGWEWADVEKEKLKI</sequence>
<dbReference type="InterPro" id="IPR013099">
    <property type="entry name" value="K_chnl_dom"/>
</dbReference>
<proteinExistence type="predicted"/>
<reference evidence="3" key="1">
    <citation type="submission" date="2015-10" db="EMBL/GenBank/DDBJ databases">
        <title>Draft genome sequence of Salegentibacter mishustinae KCTC 12263.</title>
        <authorList>
            <person name="Lin W."/>
            <person name="Zheng Q."/>
        </authorList>
    </citation>
    <scope>NUCLEOTIDE SEQUENCE [LARGE SCALE GENOMIC DNA]</scope>
    <source>
        <strain evidence="3">KCTC 12263</strain>
    </source>
</reference>
<protein>
    <recommendedName>
        <fullName evidence="2">Potassium channel domain-containing protein</fullName>
    </recommendedName>
</protein>
<evidence type="ECO:0000256" key="1">
    <source>
        <dbReference type="SAM" id="Phobius"/>
    </source>
</evidence>
<gene>
    <name evidence="3" type="ORF">APR42_15550</name>
</gene>
<evidence type="ECO:0000259" key="2">
    <source>
        <dbReference type="Pfam" id="PF07885"/>
    </source>
</evidence>
<keyword evidence="1" id="KW-0812">Transmembrane</keyword>
<dbReference type="OrthoDB" id="3422146at2"/>
<name>A0A0Q9ZJ35_9FLAO</name>
<keyword evidence="4" id="KW-1185">Reference proteome</keyword>
<dbReference type="Proteomes" id="UP000051643">
    <property type="component" value="Unassembled WGS sequence"/>
</dbReference>
<organism evidence="3 4">
    <name type="scientific">Salegentibacter mishustinae</name>
    <dbReference type="NCBI Taxonomy" id="270918"/>
    <lineage>
        <taxon>Bacteria</taxon>
        <taxon>Pseudomonadati</taxon>
        <taxon>Bacteroidota</taxon>
        <taxon>Flavobacteriia</taxon>
        <taxon>Flavobacteriales</taxon>
        <taxon>Flavobacteriaceae</taxon>
        <taxon>Salegentibacter</taxon>
    </lineage>
</organism>
<feature type="transmembrane region" description="Helical" evidence="1">
    <location>
        <begin position="62"/>
        <end position="85"/>
    </location>
</feature>
<keyword evidence="1" id="KW-1133">Transmembrane helix</keyword>
<evidence type="ECO:0000313" key="4">
    <source>
        <dbReference type="Proteomes" id="UP000051643"/>
    </source>
</evidence>
<dbReference type="AlphaFoldDB" id="A0A0Q9ZJ35"/>
<dbReference type="STRING" id="270918.APR42_15550"/>
<dbReference type="EMBL" id="LKTP01000005">
    <property type="protein sequence ID" value="KRG29706.1"/>
    <property type="molecule type" value="Genomic_DNA"/>
</dbReference>
<dbReference type="Pfam" id="PF07885">
    <property type="entry name" value="Ion_trans_2"/>
    <property type="match status" value="1"/>
</dbReference>
<dbReference type="RefSeq" id="WP_057481175.1">
    <property type="nucleotide sequence ID" value="NZ_BMWR01000010.1"/>
</dbReference>
<feature type="transmembrane region" description="Helical" evidence="1">
    <location>
        <begin position="105"/>
        <end position="128"/>
    </location>
</feature>
<feature type="domain" description="Potassium channel" evidence="2">
    <location>
        <begin position="81"/>
        <end position="154"/>
    </location>
</feature>
<dbReference type="Gene3D" id="1.10.287.70">
    <property type="match status" value="1"/>
</dbReference>
<accession>A0A0Q9ZJ35</accession>
<dbReference type="SUPFAM" id="SSF81324">
    <property type="entry name" value="Voltage-gated potassium channels"/>
    <property type="match status" value="1"/>
</dbReference>
<comment type="caution">
    <text evidence="3">The sequence shown here is derived from an EMBL/GenBank/DDBJ whole genome shotgun (WGS) entry which is preliminary data.</text>
</comment>
<evidence type="ECO:0000313" key="3">
    <source>
        <dbReference type="EMBL" id="KRG29706.1"/>
    </source>
</evidence>
<feature type="transmembrane region" description="Helical" evidence="1">
    <location>
        <begin position="134"/>
        <end position="158"/>
    </location>
</feature>
<keyword evidence="1" id="KW-0472">Membrane</keyword>